<evidence type="ECO:0000313" key="2">
    <source>
        <dbReference type="Proteomes" id="UP000214588"/>
    </source>
</evidence>
<gene>
    <name evidence="1" type="ORF">CDO51_02375</name>
</gene>
<comment type="caution">
    <text evidence="1">The sequence shown here is derived from an EMBL/GenBank/DDBJ whole genome shotgun (WGS) entry which is preliminary data.</text>
</comment>
<dbReference type="AlphaFoldDB" id="A0A226C066"/>
<keyword evidence="2" id="KW-1185">Reference proteome</keyword>
<sequence>MVIILLTNFKEKITYRDLLILESNLKKYDYNYTFSEKLFKTKHEYLQIYDVTGEDANNFESNLSKKTILKSLEKAPRYGRAFLSPQIQIKWESDDRYFYSMGNHLWLTGASEIITRKDKKYLDPESKYFIEISDEDLIIKS</sequence>
<name>A0A226C066_9FIRM</name>
<evidence type="ECO:0000313" key="1">
    <source>
        <dbReference type="EMBL" id="OWZ84626.1"/>
    </source>
</evidence>
<accession>A0A226C066</accession>
<dbReference type="Proteomes" id="UP000214588">
    <property type="component" value="Unassembled WGS sequence"/>
</dbReference>
<reference evidence="1 2" key="1">
    <citation type="submission" date="2017-06" db="EMBL/GenBank/DDBJ databases">
        <title>Draft Genome Sequence of Natranaerobius trueperi halophilic, alkalithermophilic bacteria from soda lakes.</title>
        <authorList>
            <person name="Zhao B."/>
        </authorList>
    </citation>
    <scope>NUCLEOTIDE SEQUENCE [LARGE SCALE GENOMIC DNA]</scope>
    <source>
        <strain evidence="1 2">DSM 18760</strain>
    </source>
</reference>
<organism evidence="1 2">
    <name type="scientific">Natranaerobius trueperi</name>
    <dbReference type="NCBI Taxonomy" id="759412"/>
    <lineage>
        <taxon>Bacteria</taxon>
        <taxon>Bacillati</taxon>
        <taxon>Bacillota</taxon>
        <taxon>Clostridia</taxon>
        <taxon>Natranaerobiales</taxon>
        <taxon>Natranaerobiaceae</taxon>
        <taxon>Natranaerobius</taxon>
    </lineage>
</organism>
<dbReference type="EMBL" id="NIQC01000003">
    <property type="protein sequence ID" value="OWZ84626.1"/>
    <property type="molecule type" value="Genomic_DNA"/>
</dbReference>
<protein>
    <submittedName>
        <fullName evidence="1">Uncharacterized protein</fullName>
    </submittedName>
</protein>
<proteinExistence type="predicted"/>